<accession>A0A5S4EGZ2</accession>
<evidence type="ECO:0000313" key="5">
    <source>
        <dbReference type="Proteomes" id="UP000306324"/>
    </source>
</evidence>
<dbReference type="RefSeq" id="WP_034911854.1">
    <property type="nucleotide sequence ID" value="NZ_SWAD01000195.1"/>
</dbReference>
<dbReference type="PANTHER" id="PTHR30615:SF8">
    <property type="entry name" value="UPF0047 PROTEIN C4A8.02C"/>
    <property type="match status" value="1"/>
</dbReference>
<dbReference type="AlphaFoldDB" id="A0A080LWL3"/>
<dbReference type="EMBL" id="JDVG02000291">
    <property type="protein sequence ID" value="KFB73063.1"/>
    <property type="molecule type" value="Genomic_DNA"/>
</dbReference>
<dbReference type="Pfam" id="PF01894">
    <property type="entry name" value="YjbQ"/>
    <property type="match status" value="1"/>
</dbReference>
<reference evidence="2 4" key="1">
    <citation type="submission" date="2014-02" db="EMBL/GenBank/DDBJ databases">
        <title>Expanding our view of genomic diversity in Candidatus Accumulibacter clades.</title>
        <authorList>
            <person name="Skennerton C.T."/>
            <person name="Barr J.J."/>
            <person name="Slater F.R."/>
            <person name="Bond P.L."/>
            <person name="Tyson G.W."/>
        </authorList>
    </citation>
    <scope>NUCLEOTIDE SEQUENCE [LARGE SCALE GENOMIC DNA]</scope>
    <source>
        <strain evidence="4">BA-91</strain>
    </source>
</reference>
<dbReference type="SUPFAM" id="SSF111038">
    <property type="entry name" value="YjbQ-like"/>
    <property type="match status" value="1"/>
</dbReference>
<evidence type="ECO:0000313" key="4">
    <source>
        <dbReference type="Proteomes" id="UP000020077"/>
    </source>
</evidence>
<evidence type="ECO:0000313" key="2">
    <source>
        <dbReference type="EMBL" id="KFB73063.1"/>
    </source>
</evidence>
<dbReference type="OrthoDB" id="9801725at2"/>
<dbReference type="EMBL" id="SWAD01000195">
    <property type="protein sequence ID" value="TMQ74521.1"/>
    <property type="molecule type" value="Genomic_DNA"/>
</dbReference>
<evidence type="ECO:0000256" key="1">
    <source>
        <dbReference type="ARBA" id="ARBA00005534"/>
    </source>
</evidence>
<organism evidence="2 4">
    <name type="scientific">Candidatus Accumulibacter phosphatis</name>
    <dbReference type="NCBI Taxonomy" id="327160"/>
    <lineage>
        <taxon>Bacteria</taxon>
        <taxon>Pseudomonadati</taxon>
        <taxon>Pseudomonadota</taxon>
        <taxon>Betaproteobacteria</taxon>
        <taxon>Candidatus Accumulibacter</taxon>
    </lineage>
</organism>
<dbReference type="Gene3D" id="2.60.120.460">
    <property type="entry name" value="YjbQ-like"/>
    <property type="match status" value="1"/>
</dbReference>
<dbReference type="PIRSF" id="PIRSF004681">
    <property type="entry name" value="UCP004681"/>
    <property type="match status" value="1"/>
</dbReference>
<dbReference type="InterPro" id="IPR001602">
    <property type="entry name" value="UPF0047_YjbQ-like"/>
</dbReference>
<gene>
    <name evidence="3" type="ORF">ACCUM_0055</name>
    <name evidence="2" type="ORF">AW09_001702</name>
</gene>
<dbReference type="PANTHER" id="PTHR30615">
    <property type="entry name" value="UNCHARACTERIZED PROTEIN YJBQ-RELATED"/>
    <property type="match status" value="1"/>
</dbReference>
<protein>
    <submittedName>
        <fullName evidence="2">Secondary thiamine-phosphate synthase enzyme</fullName>
    </submittedName>
    <submittedName>
        <fullName evidence="3">UPF0047 protein Bsu YugU</fullName>
    </submittedName>
</protein>
<accession>A0A080LWL3</accession>
<proteinExistence type="inferred from homology"/>
<comment type="similarity">
    <text evidence="1">Belongs to the UPF0047 family.</text>
</comment>
<dbReference type="NCBIfam" id="TIGR00149">
    <property type="entry name" value="TIGR00149_YjbQ"/>
    <property type="match status" value="1"/>
</dbReference>
<evidence type="ECO:0000313" key="3">
    <source>
        <dbReference type="EMBL" id="TMQ74521.1"/>
    </source>
</evidence>
<sequence length="136" mass="14840">MRAIIDLRTNRKEELVDITARVEQAVLESGVRDGLVSVYAQGATAAIMIQENWDASVPTDVVNFLAKIIPPGVWLHDQQDNNGDAHIKAGLVGPSESIPIIGGRLGLSTWQGIFLCEFDGPRSSRRVVCTMLGERE</sequence>
<name>A0A080LWL3_9PROT</name>
<keyword evidence="5" id="KW-1185">Reference proteome</keyword>
<dbReference type="InterPro" id="IPR035917">
    <property type="entry name" value="YjbQ-like_sf"/>
</dbReference>
<comment type="caution">
    <text evidence="2">The sequence shown here is derived from an EMBL/GenBank/DDBJ whole genome shotgun (WGS) entry which is preliminary data.</text>
</comment>
<dbReference type="Proteomes" id="UP000306324">
    <property type="component" value="Unassembled WGS sequence"/>
</dbReference>
<reference evidence="3 5" key="2">
    <citation type="submission" date="2019-04" db="EMBL/GenBank/DDBJ databases">
        <title>A novel phosphate-accumulating bacterium identified in bioreactor for phosphate removal from wastewater.</title>
        <authorList>
            <person name="Kotlyarov R.Y."/>
            <person name="Beletsky A.V."/>
            <person name="Kallistova A.Y."/>
            <person name="Dorofeev A.G."/>
            <person name="Nikolaev Y.Y."/>
            <person name="Pimenov N.V."/>
            <person name="Ravin N.V."/>
            <person name="Mardanov A.V."/>
        </authorList>
    </citation>
    <scope>NUCLEOTIDE SEQUENCE [LARGE SCALE GENOMIC DNA]</scope>
    <source>
        <strain evidence="3 5">Bin19</strain>
    </source>
</reference>
<dbReference type="Proteomes" id="UP000020077">
    <property type="component" value="Unassembled WGS sequence"/>
</dbReference>